<dbReference type="Proteomes" id="UP000276029">
    <property type="component" value="Unassembled WGS sequence"/>
</dbReference>
<proteinExistence type="predicted"/>
<organism evidence="1 2">
    <name type="scientific">Sphingosinicella microcystinivorans</name>
    <dbReference type="NCBI Taxonomy" id="335406"/>
    <lineage>
        <taxon>Bacteria</taxon>
        <taxon>Pseudomonadati</taxon>
        <taxon>Pseudomonadota</taxon>
        <taxon>Alphaproteobacteria</taxon>
        <taxon>Sphingomonadales</taxon>
        <taxon>Sphingosinicellaceae</taxon>
        <taxon>Sphingosinicella</taxon>
    </lineage>
</organism>
<evidence type="ECO:0000313" key="2">
    <source>
        <dbReference type="Proteomes" id="UP000276029"/>
    </source>
</evidence>
<dbReference type="EMBL" id="RBWX01000010">
    <property type="protein sequence ID" value="RKS86295.1"/>
    <property type="molecule type" value="Genomic_DNA"/>
</dbReference>
<evidence type="ECO:0000313" key="1">
    <source>
        <dbReference type="EMBL" id="RKS86295.1"/>
    </source>
</evidence>
<protein>
    <submittedName>
        <fullName evidence="1">Uncharacterized protein</fullName>
    </submittedName>
</protein>
<reference evidence="1 2" key="1">
    <citation type="submission" date="2018-10" db="EMBL/GenBank/DDBJ databases">
        <title>Genomic Encyclopedia of Type Strains, Phase IV (KMG-IV): sequencing the most valuable type-strain genomes for metagenomic binning, comparative biology and taxonomic classification.</title>
        <authorList>
            <person name="Goeker M."/>
        </authorList>
    </citation>
    <scope>NUCLEOTIDE SEQUENCE [LARGE SCALE GENOMIC DNA]</scope>
    <source>
        <strain evidence="1 2">DSM 19791</strain>
    </source>
</reference>
<keyword evidence="2" id="KW-1185">Reference proteome</keyword>
<accession>A0ABX9SVJ3</accession>
<comment type="caution">
    <text evidence="1">The sequence shown here is derived from an EMBL/GenBank/DDBJ whole genome shotgun (WGS) entry which is preliminary data.</text>
</comment>
<gene>
    <name evidence="1" type="ORF">DFR51_2997</name>
</gene>
<sequence>MMIATVSLMNVRRQYLLGERASGNVLKAGYGEAS</sequence>
<name>A0ABX9SVJ3_SPHMI</name>